<feature type="domain" description="DAGKc" evidence="9">
    <location>
        <begin position="145"/>
        <end position="238"/>
    </location>
</feature>
<dbReference type="EnsemblPlants" id="Ma06_t05490.1">
    <property type="protein sequence ID" value="Ma06_p05490.1"/>
    <property type="gene ID" value="Ma06_g05490"/>
</dbReference>
<keyword evidence="5 7" id="KW-0067">ATP-binding</keyword>
<dbReference type="InterPro" id="IPR016064">
    <property type="entry name" value="NAD/diacylglycerol_kinase_sf"/>
</dbReference>
<proteinExistence type="inferred from homology"/>
<comment type="similarity">
    <text evidence="1 7">Belongs to the eukaryotic diacylglycerol kinase family.</text>
</comment>
<evidence type="ECO:0000256" key="7">
    <source>
        <dbReference type="RuleBase" id="RU361128"/>
    </source>
</evidence>
<dbReference type="InterPro" id="IPR000756">
    <property type="entry name" value="Diacylglycerol_kin_accessory"/>
</dbReference>
<dbReference type="GO" id="GO:0007200">
    <property type="term" value="P:phospholipase C-activating G protein-coupled receptor signaling pathway"/>
    <property type="evidence" value="ECO:0007669"/>
    <property type="project" value="InterPro"/>
</dbReference>
<keyword evidence="2 7" id="KW-0808">Transferase</keyword>
<evidence type="ECO:0000256" key="8">
    <source>
        <dbReference type="SAM" id="MobiDB-lite"/>
    </source>
</evidence>
<dbReference type="SUPFAM" id="SSF111331">
    <property type="entry name" value="NAD kinase/diacylglycerol kinase-like"/>
    <property type="match status" value="1"/>
</dbReference>
<dbReference type="AlphaFoldDB" id="A0A804JD02"/>
<dbReference type="Gramene" id="Ma06_t05490.1">
    <property type="protein sequence ID" value="Ma06_p05490.1"/>
    <property type="gene ID" value="Ma06_g05490"/>
</dbReference>
<dbReference type="GO" id="GO:0046486">
    <property type="term" value="P:glycerolipid metabolic process"/>
    <property type="evidence" value="ECO:0000318"/>
    <property type="project" value="GO_Central"/>
</dbReference>
<dbReference type="PANTHER" id="PTHR11255">
    <property type="entry name" value="DIACYLGLYCEROL KINASE"/>
    <property type="match status" value="1"/>
</dbReference>
<keyword evidence="6" id="KW-0346">Stress response</keyword>
<dbReference type="Pfam" id="PF00781">
    <property type="entry name" value="DAGK_cat"/>
    <property type="match status" value="1"/>
</dbReference>
<evidence type="ECO:0000259" key="9">
    <source>
        <dbReference type="PROSITE" id="PS50146"/>
    </source>
</evidence>
<evidence type="ECO:0000313" key="11">
    <source>
        <dbReference type="EnsemblPlants" id="Ma06_p05490.1"/>
    </source>
</evidence>
<name>A0A804JD02_MUSAM</name>
<dbReference type="GO" id="GO:0035556">
    <property type="term" value="P:intracellular signal transduction"/>
    <property type="evidence" value="ECO:0000318"/>
    <property type="project" value="GO_Central"/>
</dbReference>
<evidence type="ECO:0000256" key="6">
    <source>
        <dbReference type="ARBA" id="ARBA00023016"/>
    </source>
</evidence>
<dbReference type="InterPro" id="IPR017438">
    <property type="entry name" value="ATP-NAD_kinase_N"/>
</dbReference>
<evidence type="ECO:0000313" key="12">
    <source>
        <dbReference type="Proteomes" id="UP000012960"/>
    </source>
</evidence>
<dbReference type="KEGG" id="mus:103986904"/>
<evidence type="ECO:0000256" key="1">
    <source>
        <dbReference type="ARBA" id="ARBA00009280"/>
    </source>
</evidence>
<dbReference type="InterPro" id="IPR001206">
    <property type="entry name" value="Diacylglycerol_kinase_cat_dom"/>
</dbReference>
<reference evidence="10" key="1">
    <citation type="submission" date="2021-03" db="EMBL/GenBank/DDBJ databases">
        <authorList>
            <consortium name="Genoscope - CEA"/>
            <person name="William W."/>
        </authorList>
    </citation>
    <scope>NUCLEOTIDE SEQUENCE</scope>
    <source>
        <strain evidence="10">Doubled-haploid Pahang</strain>
    </source>
</reference>
<evidence type="ECO:0000256" key="3">
    <source>
        <dbReference type="ARBA" id="ARBA00022741"/>
    </source>
</evidence>
<dbReference type="SMART" id="SM00046">
    <property type="entry name" value="DAGKc"/>
    <property type="match status" value="1"/>
</dbReference>
<comment type="catalytic activity">
    <reaction evidence="7">
        <text>a 1,2-diacyl-sn-glycerol + ATP = a 1,2-diacyl-sn-glycero-3-phosphate + ADP + H(+)</text>
        <dbReference type="Rhea" id="RHEA:10272"/>
        <dbReference type="ChEBI" id="CHEBI:15378"/>
        <dbReference type="ChEBI" id="CHEBI:17815"/>
        <dbReference type="ChEBI" id="CHEBI:30616"/>
        <dbReference type="ChEBI" id="CHEBI:58608"/>
        <dbReference type="ChEBI" id="CHEBI:456216"/>
        <dbReference type="EC" id="2.7.1.107"/>
    </reaction>
</comment>
<gene>
    <name evidence="10" type="ORF">GSMUA_151660.1</name>
</gene>
<dbReference type="InParanoid" id="A0A804JD02"/>
<protein>
    <recommendedName>
        <fullName evidence="7">Diacylglycerol kinase</fullName>
        <shortName evidence="7">DAG kinase</shortName>
        <ecNumber evidence="7">2.7.1.107</ecNumber>
    </recommendedName>
</protein>
<reference evidence="11" key="2">
    <citation type="submission" date="2021-05" db="UniProtKB">
        <authorList>
            <consortium name="EnsemblPlants"/>
        </authorList>
    </citation>
    <scope>IDENTIFICATION</scope>
    <source>
        <strain evidence="11">subsp. malaccensis</strain>
    </source>
</reference>
<dbReference type="GO" id="GO:0004143">
    <property type="term" value="F:ATP-dependent diacylglycerol kinase activity"/>
    <property type="evidence" value="ECO:0000318"/>
    <property type="project" value="GO_Central"/>
</dbReference>
<accession>A0A804JD02</accession>
<keyword evidence="3 7" id="KW-0547">Nucleotide-binding</keyword>
<dbReference type="OrthoDB" id="242257at2759"/>
<dbReference type="SMART" id="SM00045">
    <property type="entry name" value="DAGKa"/>
    <property type="match status" value="1"/>
</dbReference>
<dbReference type="Gene3D" id="3.40.50.10330">
    <property type="entry name" value="Probable inorganic polyphosphate/atp-NAD kinase, domain 1"/>
    <property type="match status" value="1"/>
</dbReference>
<keyword evidence="12" id="KW-1185">Reference proteome</keyword>
<dbReference type="InterPro" id="IPR037607">
    <property type="entry name" value="DGK"/>
</dbReference>
<feature type="region of interest" description="Disordered" evidence="8">
    <location>
        <begin position="1"/>
        <end position="24"/>
    </location>
</feature>
<evidence type="ECO:0000256" key="2">
    <source>
        <dbReference type="ARBA" id="ARBA00022679"/>
    </source>
</evidence>
<dbReference type="GO" id="GO:0016020">
    <property type="term" value="C:membrane"/>
    <property type="evidence" value="ECO:0000318"/>
    <property type="project" value="GO_Central"/>
</dbReference>
<keyword evidence="4 7" id="KW-0418">Kinase</keyword>
<evidence type="ECO:0000256" key="5">
    <source>
        <dbReference type="ARBA" id="ARBA00022840"/>
    </source>
</evidence>
<dbReference type="EMBL" id="HG996471">
    <property type="protein sequence ID" value="CAG1845371.1"/>
    <property type="molecule type" value="Genomic_DNA"/>
</dbReference>
<dbReference type="EC" id="2.7.1.107" evidence="7"/>
<dbReference type="PROSITE" id="PS50146">
    <property type="entry name" value="DAGK"/>
    <property type="match status" value="1"/>
</dbReference>
<sequence>MSKSKVGMAPEDEAEATAKSSRWDSIQRCGIPRKIKIDEEKLRRDILIPEYLCKAMEDAIDKRDATVVGPSSGAEPSGGSEVPKAPLVVFVDFCSCEHRGQQMMRQLQQFISKGQVFDLLATKPSHFVQHGLTCLENLASQGDKCAEAIRQNLKIMVAGGDGTVSLVLKSLVELSVHNKKPIPPTGIIPLGTGNDLSRSFGWGGSIPFAWRSAFKQFLHKAVSNGVKHLDSWRVILMMHETKERNQSSLLNTLQNYDLTQDEEIQVQLPESKSFSEGVFYNYFSIGMDAQIAYGFHHLRQDKPYIAQGPTLNKLIYTGYSCKQGWFCTPCLKTPGLRGLDSILSLYIKRANKKTWKEIFVPPSVRAIVLLNLDNYAGGGHPWGYPTPEYLEKKSFYEAHPDDGLLEIFGLKHAWHASCVMAELSPAVHIAQAAAVKLRLEDGDSKEAYMQMDGEPWKQPISKEYPTFVIIESTPFQSRIISGK</sequence>
<dbReference type="PANTHER" id="PTHR11255:SF80">
    <property type="entry name" value="EYE-SPECIFIC DIACYLGLYCEROL KINASE"/>
    <property type="match status" value="1"/>
</dbReference>
<dbReference type="GO" id="GO:0005524">
    <property type="term" value="F:ATP binding"/>
    <property type="evidence" value="ECO:0007669"/>
    <property type="project" value="UniProtKB-KW"/>
</dbReference>
<organism evidence="11 12">
    <name type="scientific">Musa acuminata subsp. malaccensis</name>
    <name type="common">Wild banana</name>
    <name type="synonym">Musa malaccensis</name>
    <dbReference type="NCBI Taxonomy" id="214687"/>
    <lineage>
        <taxon>Eukaryota</taxon>
        <taxon>Viridiplantae</taxon>
        <taxon>Streptophyta</taxon>
        <taxon>Embryophyta</taxon>
        <taxon>Tracheophyta</taxon>
        <taxon>Spermatophyta</taxon>
        <taxon>Magnoliopsida</taxon>
        <taxon>Liliopsida</taxon>
        <taxon>Zingiberales</taxon>
        <taxon>Musaceae</taxon>
        <taxon>Musa</taxon>
    </lineage>
</organism>
<evidence type="ECO:0000256" key="4">
    <source>
        <dbReference type="ARBA" id="ARBA00022777"/>
    </source>
</evidence>
<evidence type="ECO:0000313" key="10">
    <source>
        <dbReference type="EMBL" id="CAG1845371.1"/>
    </source>
</evidence>
<dbReference type="Gene3D" id="2.60.200.40">
    <property type="match status" value="1"/>
</dbReference>
<dbReference type="Proteomes" id="UP000012960">
    <property type="component" value="Unplaced"/>
</dbReference>
<dbReference type="Pfam" id="PF00609">
    <property type="entry name" value="DAGK_acc"/>
    <property type="match status" value="1"/>
</dbReference>